<evidence type="ECO:0000256" key="1">
    <source>
        <dbReference type="SAM" id="SignalP"/>
    </source>
</evidence>
<feature type="domain" description="Pili assembly chaperone N-terminal" evidence="2">
    <location>
        <begin position="36"/>
        <end position="122"/>
    </location>
</feature>
<dbReference type="PANTHER" id="PTHR30251">
    <property type="entry name" value="PILUS ASSEMBLY CHAPERONE"/>
    <property type="match status" value="1"/>
</dbReference>
<sequence length="246" mass="26725">MRRKISLLLVFLALACSSVFAFQFEPLVQTFDVSGPNATKTFTITNDSDDIIAVVVSALVRTQDAQGNEVNSDASRYFNIQPARILIQPQSSQIVRVQYRGPRTVTSELSFRIVAEQIPYSQGRIASAGSMFNFLYVFRASAYVLPTQIQESVQITGLADNGDGTLAVTLSNMGNVHQILYDCTLTLQDESGNTIALSGSEQLPGISGANILAGTTWTKNIPFPEGLDSGSTYRASLTYSFDISNQ</sequence>
<dbReference type="GO" id="GO:0030288">
    <property type="term" value="C:outer membrane-bounded periplasmic space"/>
    <property type="evidence" value="ECO:0007669"/>
    <property type="project" value="InterPro"/>
</dbReference>
<dbReference type="EMBL" id="JADIMU010000063">
    <property type="protein sequence ID" value="MBO8443887.1"/>
    <property type="molecule type" value="Genomic_DNA"/>
</dbReference>
<evidence type="ECO:0000313" key="4">
    <source>
        <dbReference type="Proteomes" id="UP000823633"/>
    </source>
</evidence>
<protein>
    <submittedName>
        <fullName evidence="3">Molecular chaperone</fullName>
    </submittedName>
</protein>
<dbReference type="PANTHER" id="PTHR30251:SF4">
    <property type="entry name" value="SLR1668 PROTEIN"/>
    <property type="match status" value="1"/>
</dbReference>
<dbReference type="AlphaFoldDB" id="A0A9D9EAU7"/>
<keyword evidence="1" id="KW-0732">Signal</keyword>
<reference evidence="3" key="1">
    <citation type="submission" date="2020-10" db="EMBL/GenBank/DDBJ databases">
        <authorList>
            <person name="Gilroy R."/>
        </authorList>
    </citation>
    <scope>NUCLEOTIDE SEQUENCE</scope>
    <source>
        <strain evidence="3">11167</strain>
    </source>
</reference>
<dbReference type="Proteomes" id="UP000823633">
    <property type="component" value="Unassembled WGS sequence"/>
</dbReference>
<dbReference type="InterPro" id="IPR008962">
    <property type="entry name" value="PapD-like_sf"/>
</dbReference>
<accession>A0A9D9EAU7</accession>
<dbReference type="Pfam" id="PF00345">
    <property type="entry name" value="PapD_N"/>
    <property type="match status" value="1"/>
</dbReference>
<dbReference type="PROSITE" id="PS51257">
    <property type="entry name" value="PROKAR_LIPOPROTEIN"/>
    <property type="match status" value="1"/>
</dbReference>
<dbReference type="InterPro" id="IPR013783">
    <property type="entry name" value="Ig-like_fold"/>
</dbReference>
<feature type="signal peptide" evidence="1">
    <location>
        <begin position="1"/>
        <end position="21"/>
    </location>
</feature>
<evidence type="ECO:0000313" key="3">
    <source>
        <dbReference type="EMBL" id="MBO8443887.1"/>
    </source>
</evidence>
<dbReference type="Gene3D" id="2.60.40.10">
    <property type="entry name" value="Immunoglobulins"/>
    <property type="match status" value="1"/>
</dbReference>
<organism evidence="3 4">
    <name type="scientific">Candidatus Aphodenecus pullistercoris</name>
    <dbReference type="NCBI Taxonomy" id="2840669"/>
    <lineage>
        <taxon>Bacteria</taxon>
        <taxon>Pseudomonadati</taxon>
        <taxon>Spirochaetota</taxon>
        <taxon>Spirochaetia</taxon>
        <taxon>Spirochaetales</taxon>
        <taxon>Candidatus Aphodenecus</taxon>
    </lineage>
</organism>
<dbReference type="InterPro" id="IPR016147">
    <property type="entry name" value="Pili_assmbl_chaperone_N"/>
</dbReference>
<feature type="chain" id="PRO_5038746025" evidence="1">
    <location>
        <begin position="22"/>
        <end position="246"/>
    </location>
</feature>
<dbReference type="SUPFAM" id="SSF49354">
    <property type="entry name" value="PapD-like"/>
    <property type="match status" value="1"/>
</dbReference>
<dbReference type="GO" id="GO:0071555">
    <property type="term" value="P:cell wall organization"/>
    <property type="evidence" value="ECO:0007669"/>
    <property type="project" value="InterPro"/>
</dbReference>
<comment type="caution">
    <text evidence="3">The sequence shown here is derived from an EMBL/GenBank/DDBJ whole genome shotgun (WGS) entry which is preliminary data.</text>
</comment>
<gene>
    <name evidence="3" type="ORF">IAC42_09070</name>
</gene>
<name>A0A9D9EAU7_9SPIR</name>
<proteinExistence type="predicted"/>
<evidence type="ECO:0000259" key="2">
    <source>
        <dbReference type="Pfam" id="PF00345"/>
    </source>
</evidence>
<dbReference type="InterPro" id="IPR050643">
    <property type="entry name" value="Periplasmic_pilus_chap"/>
</dbReference>
<reference evidence="3" key="2">
    <citation type="journal article" date="2021" name="PeerJ">
        <title>Extensive microbial diversity within the chicken gut microbiome revealed by metagenomics and culture.</title>
        <authorList>
            <person name="Gilroy R."/>
            <person name="Ravi A."/>
            <person name="Getino M."/>
            <person name="Pursley I."/>
            <person name="Horton D.L."/>
            <person name="Alikhan N.F."/>
            <person name="Baker D."/>
            <person name="Gharbi K."/>
            <person name="Hall N."/>
            <person name="Watson M."/>
            <person name="Adriaenssens E.M."/>
            <person name="Foster-Nyarko E."/>
            <person name="Jarju S."/>
            <person name="Secka A."/>
            <person name="Antonio M."/>
            <person name="Oren A."/>
            <person name="Chaudhuri R.R."/>
            <person name="La Ragione R."/>
            <person name="Hildebrand F."/>
            <person name="Pallen M.J."/>
        </authorList>
    </citation>
    <scope>NUCLEOTIDE SEQUENCE</scope>
    <source>
        <strain evidence="3">11167</strain>
    </source>
</reference>